<dbReference type="GO" id="GO:0008360">
    <property type="term" value="P:regulation of cell shape"/>
    <property type="evidence" value="ECO:0007669"/>
    <property type="project" value="UniProtKB-KW"/>
</dbReference>
<dbReference type="GO" id="GO:0005737">
    <property type="term" value="C:cytoplasm"/>
    <property type="evidence" value="ECO:0007669"/>
    <property type="project" value="UniProtKB-SubCell"/>
</dbReference>
<dbReference type="InterPro" id="IPR036615">
    <property type="entry name" value="Mur_ligase_C_dom_sf"/>
</dbReference>
<feature type="domain" description="Mur ligase N-terminal catalytic" evidence="14">
    <location>
        <begin position="27"/>
        <end position="106"/>
    </location>
</feature>
<evidence type="ECO:0000256" key="7">
    <source>
        <dbReference type="ARBA" id="ARBA00022840"/>
    </source>
</evidence>
<dbReference type="NCBIfam" id="NF001126">
    <property type="entry name" value="PRK00139.1-4"/>
    <property type="match status" value="1"/>
</dbReference>
<comment type="subcellular location">
    <subcellularLocation>
        <location evidence="12 13">Cytoplasm</location>
    </subcellularLocation>
</comment>
<feature type="binding site" evidence="12">
    <location>
        <begin position="163"/>
        <end position="164"/>
    </location>
    <ligand>
        <name>UDP-N-acetyl-alpha-D-muramoyl-L-alanyl-D-glutamate</name>
        <dbReference type="ChEBI" id="CHEBI:83900"/>
    </ligand>
</feature>
<dbReference type="SUPFAM" id="SSF53244">
    <property type="entry name" value="MurD-like peptide ligases, peptide-binding domain"/>
    <property type="match status" value="1"/>
</dbReference>
<feature type="binding site" evidence="12">
    <location>
        <position position="198"/>
    </location>
    <ligand>
        <name>UDP-N-acetyl-alpha-D-muramoyl-L-alanyl-D-glutamate</name>
        <dbReference type="ChEBI" id="CHEBI:83900"/>
    </ligand>
</feature>
<dbReference type="InterPro" id="IPR005761">
    <property type="entry name" value="UDP-N-AcMur-Glu-dNH2Pim_ligase"/>
</dbReference>
<dbReference type="InterPro" id="IPR018109">
    <property type="entry name" value="Folylpolyglutamate_synth_CS"/>
</dbReference>
<dbReference type="Gene3D" id="3.90.190.20">
    <property type="entry name" value="Mur ligase, C-terminal domain"/>
    <property type="match status" value="1"/>
</dbReference>
<comment type="cofactor">
    <cofactor evidence="12">
        <name>Mg(2+)</name>
        <dbReference type="ChEBI" id="CHEBI:18420"/>
    </cofactor>
</comment>
<feature type="short sequence motif" description="Meso-diaminopimelate recognition motif" evidence="12">
    <location>
        <begin position="435"/>
        <end position="438"/>
    </location>
</feature>
<accession>A0A7W8M5T4</accession>
<evidence type="ECO:0000256" key="3">
    <source>
        <dbReference type="ARBA" id="ARBA00022490"/>
    </source>
</evidence>
<dbReference type="Pfam" id="PF01225">
    <property type="entry name" value="Mur_ligase"/>
    <property type="match status" value="1"/>
</dbReference>
<protein>
    <recommendedName>
        <fullName evidence="12">UDP-N-acetylmuramoyl-L-alanyl-D-glutamate--2,6-diaminopimelate ligase</fullName>
        <ecNumber evidence="12">6.3.2.13</ecNumber>
    </recommendedName>
    <alternativeName>
        <fullName evidence="12">Meso-A2pm-adding enzyme</fullName>
    </alternativeName>
    <alternativeName>
        <fullName evidence="12">Meso-diaminopimelate-adding enzyme</fullName>
    </alternativeName>
    <alternativeName>
        <fullName evidence="12">UDP-MurNAc-L-Ala-D-Glu:meso-diaminopimelate ligase</fullName>
    </alternativeName>
    <alternativeName>
        <fullName evidence="12">UDP-MurNAc-tripeptide synthetase</fullName>
    </alternativeName>
    <alternativeName>
        <fullName evidence="12">UDP-N-acetylmuramyl-tripeptide synthetase</fullName>
    </alternativeName>
</protein>
<evidence type="ECO:0000256" key="6">
    <source>
        <dbReference type="ARBA" id="ARBA00022741"/>
    </source>
</evidence>
<dbReference type="UniPathway" id="UPA00219"/>
<comment type="caution">
    <text evidence="12">Lacks conserved residue(s) required for the propagation of feature annotation.</text>
</comment>
<dbReference type="GO" id="GO:0009252">
    <property type="term" value="P:peptidoglycan biosynthetic process"/>
    <property type="evidence" value="ECO:0007669"/>
    <property type="project" value="UniProtKB-UniRule"/>
</dbReference>
<comment type="pathway">
    <text evidence="1 12 13">Cell wall biogenesis; peptidoglycan biosynthesis.</text>
</comment>
<keyword evidence="7 12" id="KW-0067">ATP-binding</keyword>
<dbReference type="AlphaFoldDB" id="A0A7W8M5T4"/>
<keyword evidence="6 12" id="KW-0547">Nucleotide-binding</keyword>
<dbReference type="Pfam" id="PF08245">
    <property type="entry name" value="Mur_ligase_M"/>
    <property type="match status" value="1"/>
</dbReference>
<dbReference type="EC" id="6.3.2.13" evidence="12"/>
<dbReference type="InterPro" id="IPR004101">
    <property type="entry name" value="Mur_ligase_C"/>
</dbReference>
<dbReference type="NCBIfam" id="TIGR01085">
    <property type="entry name" value="murE"/>
    <property type="match status" value="1"/>
</dbReference>
<evidence type="ECO:0000256" key="2">
    <source>
        <dbReference type="ARBA" id="ARBA00005898"/>
    </source>
</evidence>
<dbReference type="Gene3D" id="3.40.1390.10">
    <property type="entry name" value="MurE/MurF, N-terminal domain"/>
    <property type="match status" value="1"/>
</dbReference>
<dbReference type="GO" id="GO:0051301">
    <property type="term" value="P:cell division"/>
    <property type="evidence" value="ECO:0007669"/>
    <property type="project" value="UniProtKB-KW"/>
</dbReference>
<dbReference type="SUPFAM" id="SSF63418">
    <property type="entry name" value="MurE/MurF N-terminal domain"/>
    <property type="match status" value="1"/>
</dbReference>
<dbReference type="GO" id="GO:0008765">
    <property type="term" value="F:UDP-N-acetylmuramoylalanyl-D-glutamate-2,6-diaminopimelate ligase activity"/>
    <property type="evidence" value="ECO:0007669"/>
    <property type="project" value="UniProtKB-UniRule"/>
</dbReference>
<comment type="catalytic activity">
    <reaction evidence="12">
        <text>UDP-N-acetyl-alpha-D-muramoyl-L-alanyl-D-glutamate + meso-2,6-diaminopimelate + ATP = UDP-N-acetyl-alpha-D-muramoyl-L-alanyl-gamma-D-glutamyl-meso-2,6-diaminopimelate + ADP + phosphate + H(+)</text>
        <dbReference type="Rhea" id="RHEA:23676"/>
        <dbReference type="ChEBI" id="CHEBI:15378"/>
        <dbReference type="ChEBI" id="CHEBI:30616"/>
        <dbReference type="ChEBI" id="CHEBI:43474"/>
        <dbReference type="ChEBI" id="CHEBI:57791"/>
        <dbReference type="ChEBI" id="CHEBI:83900"/>
        <dbReference type="ChEBI" id="CHEBI:83905"/>
        <dbReference type="ChEBI" id="CHEBI:456216"/>
        <dbReference type="EC" id="6.3.2.13"/>
    </reaction>
</comment>
<evidence type="ECO:0000256" key="13">
    <source>
        <dbReference type="RuleBase" id="RU004135"/>
    </source>
</evidence>
<dbReference type="GO" id="GO:0071555">
    <property type="term" value="P:cell wall organization"/>
    <property type="evidence" value="ECO:0007669"/>
    <property type="project" value="UniProtKB-KW"/>
</dbReference>
<comment type="similarity">
    <text evidence="2 12">Belongs to the MurCDEF family. MurE subfamily.</text>
</comment>
<evidence type="ECO:0000256" key="1">
    <source>
        <dbReference type="ARBA" id="ARBA00004752"/>
    </source>
</evidence>
<evidence type="ECO:0000313" key="18">
    <source>
        <dbReference type="Proteomes" id="UP000543642"/>
    </source>
</evidence>
<comment type="PTM">
    <text evidence="12">Carboxylation is probably crucial for Mg(2+) binding and, consequently, for the gamma-phosphate positioning of ATP.</text>
</comment>
<dbReference type="EMBL" id="JACHFW010000007">
    <property type="protein sequence ID" value="MBB5264892.1"/>
    <property type="molecule type" value="Genomic_DNA"/>
</dbReference>
<evidence type="ECO:0000256" key="11">
    <source>
        <dbReference type="ARBA" id="ARBA00023316"/>
    </source>
</evidence>
<dbReference type="HAMAP" id="MF_00208">
    <property type="entry name" value="MurE"/>
    <property type="match status" value="1"/>
</dbReference>
<evidence type="ECO:0000259" key="14">
    <source>
        <dbReference type="Pfam" id="PF01225"/>
    </source>
</evidence>
<dbReference type="PANTHER" id="PTHR23135:SF4">
    <property type="entry name" value="UDP-N-ACETYLMURAMOYL-L-ALANYL-D-GLUTAMATE--2,6-DIAMINOPIMELATE LIGASE MURE HOMOLOG, CHLOROPLASTIC"/>
    <property type="match status" value="1"/>
</dbReference>
<gene>
    <name evidence="12" type="primary">murE</name>
    <name evidence="17" type="ORF">HNP82_002031</name>
</gene>
<dbReference type="InterPro" id="IPR000713">
    <property type="entry name" value="Mur_ligase_N"/>
</dbReference>
<evidence type="ECO:0000256" key="5">
    <source>
        <dbReference type="ARBA" id="ARBA00022618"/>
    </source>
</evidence>
<dbReference type="PROSITE" id="PS01011">
    <property type="entry name" value="FOLYLPOLYGLU_SYNT_1"/>
    <property type="match status" value="1"/>
</dbReference>
<dbReference type="Gene3D" id="3.40.1190.10">
    <property type="entry name" value="Mur-like, catalytic domain"/>
    <property type="match status" value="1"/>
</dbReference>
<sequence length="539" mass="59820">MLLQWLLKNVIYYLICGNVSVDVQDIIYDSRQDVRDCVFVCLKGSRADGHDYALEVIERWARAIIVEEGMDKALKEKIRAAAREKKMTVVCVKNTGEALGEMSRAFFGYPEKKMTIIGITGTKGKTTVAGLLKNVLDRGGIPTGFIGTIGVFTGKEWIATRNTTPESYLVQKYLRMMADHGCRAAVMEVSSQALMCRRVQGMWFDYGVLTNISRDHIGPGEHSSFEDYLYWKGRLFFQCATGIVNGADRWAPQVLKNCSCRLETFGVTGDSCLLPSAFLNGKTLSKVFDWEGGDLDLQWRCGPGIRFTVSGFKDSEEQRDIFLKMPGKYNVYNALPVIAVASHMGIGINQIRAGLAVGGICGRCEMVGTVNGGALIIDYAHNGQALRSVLEALRQYHPSRLICMFGCGGNRSPLRRKDMAEAGFFSADYLIITSDNPRDEPPEQIIKDITDTLLDLCRRFPNEKKAGFFKVIPDRKTAIQWAVSCIKPGNIVLLAGKGHEMYQERGGCRFPFDEHAIAAMEIEKYGGSCCQGNLSMLNS</sequence>
<evidence type="ECO:0000256" key="10">
    <source>
        <dbReference type="ARBA" id="ARBA00023306"/>
    </source>
</evidence>
<feature type="binding site" evidence="12">
    <location>
        <position position="30"/>
    </location>
    <ligand>
        <name>UDP-N-acetyl-alpha-D-muramoyl-L-alanyl-D-glutamate</name>
        <dbReference type="ChEBI" id="CHEBI:83900"/>
    </ligand>
</feature>
<feature type="binding site" evidence="12">
    <location>
        <begin position="121"/>
        <end position="127"/>
    </location>
    <ligand>
        <name>ATP</name>
        <dbReference type="ChEBI" id="CHEBI:30616"/>
    </ligand>
</feature>
<proteinExistence type="inferred from homology"/>
<evidence type="ECO:0000256" key="12">
    <source>
        <dbReference type="HAMAP-Rule" id="MF_00208"/>
    </source>
</evidence>
<keyword evidence="5 12" id="KW-0132">Cell division</keyword>
<feature type="binding site" evidence="12">
    <location>
        <position position="162"/>
    </location>
    <ligand>
        <name>UDP-N-acetyl-alpha-D-muramoyl-L-alanyl-D-glutamate</name>
        <dbReference type="ChEBI" id="CHEBI:83900"/>
    </ligand>
</feature>
<evidence type="ECO:0000256" key="8">
    <source>
        <dbReference type="ARBA" id="ARBA00022960"/>
    </source>
</evidence>
<name>A0A7W8M5T4_9FIRM</name>
<dbReference type="SUPFAM" id="SSF53623">
    <property type="entry name" value="MurD-like peptide ligases, catalytic domain"/>
    <property type="match status" value="1"/>
</dbReference>
<keyword evidence="18" id="KW-1185">Reference proteome</keyword>
<feature type="modified residue" description="N6-carboxylysine" evidence="12">
    <location>
        <position position="232"/>
    </location>
</feature>
<dbReference type="InterPro" id="IPR035911">
    <property type="entry name" value="MurE/MurF_N"/>
</dbReference>
<keyword evidence="12" id="KW-0460">Magnesium</keyword>
<dbReference type="Pfam" id="PF02875">
    <property type="entry name" value="Mur_ligase_C"/>
    <property type="match status" value="1"/>
</dbReference>
<evidence type="ECO:0000259" key="16">
    <source>
        <dbReference type="Pfam" id="PF08245"/>
    </source>
</evidence>
<dbReference type="GO" id="GO:0000287">
    <property type="term" value="F:magnesium ion binding"/>
    <property type="evidence" value="ECO:0007669"/>
    <property type="project" value="UniProtKB-UniRule"/>
</dbReference>
<dbReference type="InterPro" id="IPR013221">
    <property type="entry name" value="Mur_ligase_cen"/>
</dbReference>
<evidence type="ECO:0000313" key="17">
    <source>
        <dbReference type="EMBL" id="MBB5264892.1"/>
    </source>
</evidence>
<dbReference type="RefSeq" id="WP_183773941.1">
    <property type="nucleotide sequence ID" value="NZ_JACHFW010000007.1"/>
</dbReference>
<keyword evidence="10 12" id="KW-0131">Cell cycle</keyword>
<evidence type="ECO:0000256" key="4">
    <source>
        <dbReference type="ARBA" id="ARBA00022598"/>
    </source>
</evidence>
<reference evidence="17 18" key="1">
    <citation type="submission" date="2020-08" db="EMBL/GenBank/DDBJ databases">
        <title>Genomic Encyclopedia of Type Strains, Phase IV (KMG-IV): sequencing the most valuable type-strain genomes for metagenomic binning, comparative biology and taxonomic classification.</title>
        <authorList>
            <person name="Goeker M."/>
        </authorList>
    </citation>
    <scope>NUCLEOTIDE SEQUENCE [LARGE SCALE GENOMIC DNA]</scope>
    <source>
        <strain evidence="17 18">DSM 106146</strain>
    </source>
</reference>
<evidence type="ECO:0000259" key="15">
    <source>
        <dbReference type="Pfam" id="PF02875"/>
    </source>
</evidence>
<feature type="binding site" evidence="12">
    <location>
        <position position="500"/>
    </location>
    <ligand>
        <name>meso-2,6-diaminopimelate</name>
        <dbReference type="ChEBI" id="CHEBI:57791"/>
    </ligand>
</feature>
<comment type="caution">
    <text evidence="17">The sequence shown here is derived from an EMBL/GenBank/DDBJ whole genome shotgun (WGS) entry which is preliminary data.</text>
</comment>
<keyword evidence="4 12" id="KW-0436">Ligase</keyword>
<feature type="binding site" evidence="12">
    <location>
        <position position="190"/>
    </location>
    <ligand>
        <name>UDP-N-acetyl-alpha-D-muramoyl-L-alanyl-D-glutamate</name>
        <dbReference type="ChEBI" id="CHEBI:83900"/>
    </ligand>
</feature>
<keyword evidence="3 12" id="KW-0963">Cytoplasm</keyword>
<dbReference type="InterPro" id="IPR036565">
    <property type="entry name" value="Mur-like_cat_sf"/>
</dbReference>
<feature type="domain" description="Mur ligase C-terminal" evidence="15">
    <location>
        <begin position="362"/>
        <end position="498"/>
    </location>
</feature>
<evidence type="ECO:0000256" key="9">
    <source>
        <dbReference type="ARBA" id="ARBA00022984"/>
    </source>
</evidence>
<organism evidence="17 18">
    <name type="scientific">Catenibacillus scindens</name>
    <dbReference type="NCBI Taxonomy" id="673271"/>
    <lineage>
        <taxon>Bacteria</taxon>
        <taxon>Bacillati</taxon>
        <taxon>Bacillota</taxon>
        <taxon>Clostridia</taxon>
        <taxon>Lachnospirales</taxon>
        <taxon>Lachnospiraceae</taxon>
        <taxon>Catenibacillus</taxon>
    </lineage>
</organism>
<feature type="binding site" evidence="12">
    <location>
        <position position="411"/>
    </location>
    <ligand>
        <name>meso-2,6-diaminopimelate</name>
        <dbReference type="ChEBI" id="CHEBI:57791"/>
    </ligand>
</feature>
<feature type="binding site" evidence="12">
    <location>
        <begin position="435"/>
        <end position="438"/>
    </location>
    <ligand>
        <name>meso-2,6-diaminopimelate</name>
        <dbReference type="ChEBI" id="CHEBI:57791"/>
    </ligand>
</feature>
<feature type="domain" description="Mur ligase central" evidence="16">
    <location>
        <begin position="119"/>
        <end position="341"/>
    </location>
</feature>
<keyword evidence="9 12" id="KW-0573">Peptidoglycan synthesis</keyword>
<dbReference type="Proteomes" id="UP000543642">
    <property type="component" value="Unassembled WGS sequence"/>
</dbReference>
<comment type="function">
    <text evidence="12">Catalyzes the addition of meso-diaminopimelic acid to the nucleotide precursor UDP-N-acetylmuramoyl-L-alanyl-D-glutamate (UMAG) in the biosynthesis of bacterial cell-wall peptidoglycan.</text>
</comment>
<dbReference type="PANTHER" id="PTHR23135">
    <property type="entry name" value="MUR LIGASE FAMILY MEMBER"/>
    <property type="match status" value="1"/>
</dbReference>
<keyword evidence="8 12" id="KW-0133">Cell shape</keyword>
<dbReference type="GO" id="GO:0005524">
    <property type="term" value="F:ATP binding"/>
    <property type="evidence" value="ECO:0007669"/>
    <property type="project" value="UniProtKB-UniRule"/>
</dbReference>
<keyword evidence="11 12" id="KW-0961">Cell wall biogenesis/degradation</keyword>
<dbReference type="GO" id="GO:0004326">
    <property type="term" value="F:tetrahydrofolylpolyglutamate synthase activity"/>
    <property type="evidence" value="ECO:0007669"/>
    <property type="project" value="InterPro"/>
</dbReference>
<feature type="binding site" evidence="12">
    <location>
        <position position="496"/>
    </location>
    <ligand>
        <name>meso-2,6-diaminopimelate</name>
        <dbReference type="ChEBI" id="CHEBI:57791"/>
    </ligand>
</feature>